<name>M4B586_HYAAE</name>
<keyword evidence="2" id="KW-1185">Reference proteome</keyword>
<organism evidence="1 2">
    <name type="scientific">Hyaloperonospora arabidopsidis (strain Emoy2)</name>
    <name type="common">Downy mildew agent</name>
    <name type="synonym">Peronospora arabidopsidis</name>
    <dbReference type="NCBI Taxonomy" id="559515"/>
    <lineage>
        <taxon>Eukaryota</taxon>
        <taxon>Sar</taxon>
        <taxon>Stramenopiles</taxon>
        <taxon>Oomycota</taxon>
        <taxon>Peronosporomycetes</taxon>
        <taxon>Peronosporales</taxon>
        <taxon>Peronosporaceae</taxon>
        <taxon>Hyaloperonospora</taxon>
    </lineage>
</organism>
<dbReference type="HOGENOM" id="CLU_209975_0_0_1"/>
<evidence type="ECO:0000313" key="2">
    <source>
        <dbReference type="Proteomes" id="UP000011713"/>
    </source>
</evidence>
<reference evidence="1" key="2">
    <citation type="submission" date="2015-06" db="UniProtKB">
        <authorList>
            <consortium name="EnsemblProtists"/>
        </authorList>
    </citation>
    <scope>IDENTIFICATION</scope>
    <source>
        <strain evidence="1">Emoy2</strain>
    </source>
</reference>
<dbReference type="EnsemblProtists" id="HpaT801436">
    <property type="protein sequence ID" value="HpaP801436"/>
    <property type="gene ID" value="HpaG801436"/>
</dbReference>
<reference evidence="2" key="1">
    <citation type="journal article" date="2010" name="Science">
        <title>Signatures of adaptation to obligate biotrophy in the Hyaloperonospora arabidopsidis genome.</title>
        <authorList>
            <person name="Baxter L."/>
            <person name="Tripathy S."/>
            <person name="Ishaque N."/>
            <person name="Boot N."/>
            <person name="Cabral A."/>
            <person name="Kemen E."/>
            <person name="Thines M."/>
            <person name="Ah-Fong A."/>
            <person name="Anderson R."/>
            <person name="Badejoko W."/>
            <person name="Bittner-Eddy P."/>
            <person name="Boore J.L."/>
            <person name="Chibucos M.C."/>
            <person name="Coates M."/>
            <person name="Dehal P."/>
            <person name="Delehaunty K."/>
            <person name="Dong S."/>
            <person name="Downton P."/>
            <person name="Dumas B."/>
            <person name="Fabro G."/>
            <person name="Fronick C."/>
            <person name="Fuerstenberg S.I."/>
            <person name="Fulton L."/>
            <person name="Gaulin E."/>
            <person name="Govers F."/>
            <person name="Hughes L."/>
            <person name="Humphray S."/>
            <person name="Jiang R.H."/>
            <person name="Judelson H."/>
            <person name="Kamoun S."/>
            <person name="Kyung K."/>
            <person name="Meijer H."/>
            <person name="Minx P."/>
            <person name="Morris P."/>
            <person name="Nelson J."/>
            <person name="Phuntumart V."/>
            <person name="Qutob D."/>
            <person name="Rehmany A."/>
            <person name="Rougon-Cardoso A."/>
            <person name="Ryden P."/>
            <person name="Torto-Alalibo T."/>
            <person name="Studholme D."/>
            <person name="Wang Y."/>
            <person name="Win J."/>
            <person name="Wood J."/>
            <person name="Clifton S.W."/>
            <person name="Rogers J."/>
            <person name="Van den Ackerveken G."/>
            <person name="Jones J.D."/>
            <person name="McDowell J.M."/>
            <person name="Beynon J."/>
            <person name="Tyler B.M."/>
        </authorList>
    </citation>
    <scope>NUCLEOTIDE SEQUENCE [LARGE SCALE GENOMIC DNA]</scope>
    <source>
        <strain evidence="2">Emoy2</strain>
    </source>
</reference>
<accession>M4B586</accession>
<dbReference type="EMBL" id="JH598388">
    <property type="status" value="NOT_ANNOTATED_CDS"/>
    <property type="molecule type" value="Genomic_DNA"/>
</dbReference>
<dbReference type="InParanoid" id="M4B586"/>
<sequence length="68" mass="7318">MAVLDHRPVGGAAEGVPPRACCAPSHLLWERTSQKRCKRIFVSSAAAVNVDNCFKLQGQHAGRGEFKG</sequence>
<dbReference type="Proteomes" id="UP000011713">
    <property type="component" value="Unassembled WGS sequence"/>
</dbReference>
<proteinExistence type="predicted"/>
<protein>
    <submittedName>
        <fullName evidence="1">Uncharacterized protein</fullName>
    </submittedName>
</protein>
<evidence type="ECO:0000313" key="1">
    <source>
        <dbReference type="EnsemblProtists" id="HpaP801436"/>
    </source>
</evidence>
<dbReference type="AlphaFoldDB" id="M4B586"/>
<dbReference type="VEuPathDB" id="FungiDB:HpaG801436"/>